<keyword evidence="5" id="KW-0539">Nucleus</keyword>
<evidence type="ECO:0000313" key="8">
    <source>
        <dbReference type="EMBL" id="KAK9419266.1"/>
    </source>
</evidence>
<feature type="region of interest" description="Disordered" evidence="6">
    <location>
        <begin position="397"/>
        <end position="572"/>
    </location>
</feature>
<feature type="compositionally biased region" description="Low complexity" evidence="6">
    <location>
        <begin position="1"/>
        <end position="21"/>
    </location>
</feature>
<feature type="compositionally biased region" description="Polar residues" evidence="6">
    <location>
        <begin position="103"/>
        <end position="113"/>
    </location>
</feature>
<evidence type="ECO:0000313" key="9">
    <source>
        <dbReference type="Proteomes" id="UP001408356"/>
    </source>
</evidence>
<feature type="domain" description="BZIP" evidence="7">
    <location>
        <begin position="351"/>
        <end position="414"/>
    </location>
</feature>
<feature type="compositionally biased region" description="Basic and acidic residues" evidence="6">
    <location>
        <begin position="397"/>
        <end position="419"/>
    </location>
</feature>
<accession>A0ABR2UXF2</accession>
<feature type="compositionally biased region" description="Polar residues" evidence="6">
    <location>
        <begin position="63"/>
        <end position="80"/>
    </location>
</feature>
<evidence type="ECO:0000256" key="6">
    <source>
        <dbReference type="SAM" id="MobiDB-lite"/>
    </source>
</evidence>
<evidence type="ECO:0000256" key="3">
    <source>
        <dbReference type="ARBA" id="ARBA00023125"/>
    </source>
</evidence>
<name>A0ABR2UXF2_9PEZI</name>
<keyword evidence="2" id="KW-0805">Transcription regulation</keyword>
<evidence type="ECO:0000256" key="2">
    <source>
        <dbReference type="ARBA" id="ARBA00023015"/>
    </source>
</evidence>
<sequence length="572" mass="61193">MSQRGPASRPVSPPSIRSPASAHHDSPATHRSSLRGGGDPSSEDGSHESSSVSRSHEERPQLVQRSSGVYNILNPSSHQSPPMAATSPVAPGLVGRGSPVNAFANQYGSSPSMQRPLLFQGQGAPAQQHIRGSSGEGFAAMVSTSRRDSPGTVHPLPALGGPRRYLTARSPRSSSLSQGPLPRATTVQQPFYPPSSTTEQTRTFARDVADPRSPSIHPGPPLTQPSSGPRMPGILPPGNVPNLNSQSRSSSQPMLSRSGPPAQEIPPRRQETPDEPYRAPMFPPPSSYATSIPPTGRGFPALSPADPRWPPLLGGQQGVRSAGMPEEQSTLVFATPGGEPVEFTIDKTNGSRQADEKRQRNAGASARFRQRKKDKDQQKEAMIEKLQAQNRELERRLRDLETERERYRAERDRLRDVVRRAPSISEFAFQGPRSPPPRGASSLGGRGPLEGVPPPPPLSNETYGAGDPITGERSSRRRRTDPQLEFGPGAFASTLPPPNYSAPMSQPGTPSAGTGLERLPPLRLDQASGMPITSAGTSSNAPTPGFSPVKRESYELGWVARPSGPQPDPGRR</sequence>
<feature type="compositionally biased region" description="Polar residues" evidence="6">
    <location>
        <begin position="185"/>
        <end position="203"/>
    </location>
</feature>
<evidence type="ECO:0000256" key="1">
    <source>
        <dbReference type="ARBA" id="ARBA00004123"/>
    </source>
</evidence>
<feature type="compositionally biased region" description="Polar residues" evidence="6">
    <location>
        <begin position="502"/>
        <end position="512"/>
    </location>
</feature>
<keyword evidence="3" id="KW-0238">DNA-binding</keyword>
<keyword evidence="9" id="KW-1185">Reference proteome</keyword>
<organism evidence="8 9">
    <name type="scientific">Seiridium unicorne</name>
    <dbReference type="NCBI Taxonomy" id="138068"/>
    <lineage>
        <taxon>Eukaryota</taxon>
        <taxon>Fungi</taxon>
        <taxon>Dikarya</taxon>
        <taxon>Ascomycota</taxon>
        <taxon>Pezizomycotina</taxon>
        <taxon>Sordariomycetes</taxon>
        <taxon>Xylariomycetidae</taxon>
        <taxon>Amphisphaeriales</taxon>
        <taxon>Sporocadaceae</taxon>
        <taxon>Seiridium</taxon>
    </lineage>
</organism>
<dbReference type="CDD" id="cd14705">
    <property type="entry name" value="bZIP_Zip1"/>
    <property type="match status" value="1"/>
</dbReference>
<gene>
    <name evidence="8" type="ORF">SUNI508_01243</name>
</gene>
<comment type="subcellular location">
    <subcellularLocation>
        <location evidence="1">Nucleus</location>
    </subcellularLocation>
</comment>
<feature type="compositionally biased region" description="Basic and acidic residues" evidence="6">
    <location>
        <begin position="266"/>
        <end position="277"/>
    </location>
</feature>
<dbReference type="InterPro" id="IPR004827">
    <property type="entry name" value="bZIP"/>
</dbReference>
<dbReference type="PANTHER" id="PTHR13044">
    <property type="entry name" value="ACTIVATING TRANSCRIPTION FACTOR ATF 4/5"/>
    <property type="match status" value="1"/>
</dbReference>
<evidence type="ECO:0000259" key="7">
    <source>
        <dbReference type="PROSITE" id="PS50217"/>
    </source>
</evidence>
<dbReference type="PANTHER" id="PTHR13044:SF14">
    <property type="entry name" value="CRYPTOCEPHAL, ISOFORM A"/>
    <property type="match status" value="1"/>
</dbReference>
<keyword evidence="4" id="KW-0804">Transcription</keyword>
<evidence type="ECO:0000256" key="5">
    <source>
        <dbReference type="ARBA" id="ARBA00023242"/>
    </source>
</evidence>
<proteinExistence type="predicted"/>
<feature type="compositionally biased region" description="Low complexity" evidence="6">
    <location>
        <begin position="241"/>
        <end position="258"/>
    </location>
</feature>
<dbReference type="PROSITE" id="PS50217">
    <property type="entry name" value="BZIP"/>
    <property type="match status" value="1"/>
</dbReference>
<dbReference type="Gene3D" id="1.20.5.170">
    <property type="match status" value="1"/>
</dbReference>
<reference evidence="8 9" key="1">
    <citation type="journal article" date="2024" name="J. Plant Pathol.">
        <title>Sequence and assembly of the genome of Seiridium unicorne, isolate CBS 538.82, causal agent of cypress canker disease.</title>
        <authorList>
            <person name="Scali E."/>
            <person name="Rocca G.D."/>
            <person name="Danti R."/>
            <person name="Garbelotto M."/>
            <person name="Barberini S."/>
            <person name="Baroncelli R."/>
            <person name="Emiliani G."/>
        </authorList>
    </citation>
    <scope>NUCLEOTIDE SEQUENCE [LARGE SCALE GENOMIC DNA]</scope>
    <source>
        <strain evidence="8 9">BM-138-508</strain>
    </source>
</reference>
<protein>
    <recommendedName>
        <fullName evidence="7">BZIP domain-containing protein</fullName>
    </recommendedName>
</protein>
<evidence type="ECO:0000256" key="4">
    <source>
        <dbReference type="ARBA" id="ARBA00023163"/>
    </source>
</evidence>
<dbReference type="EMBL" id="JARVKF010000330">
    <property type="protein sequence ID" value="KAK9419266.1"/>
    <property type="molecule type" value="Genomic_DNA"/>
</dbReference>
<dbReference type="Proteomes" id="UP001408356">
    <property type="component" value="Unassembled WGS sequence"/>
</dbReference>
<comment type="caution">
    <text evidence="8">The sequence shown here is derived from an EMBL/GenBank/DDBJ whole genome shotgun (WGS) entry which is preliminary data.</text>
</comment>
<dbReference type="PROSITE" id="PS00036">
    <property type="entry name" value="BZIP_BASIC"/>
    <property type="match status" value="1"/>
</dbReference>
<dbReference type="Pfam" id="PF07716">
    <property type="entry name" value="bZIP_2"/>
    <property type="match status" value="1"/>
</dbReference>
<feature type="region of interest" description="Disordered" evidence="6">
    <location>
        <begin position="1"/>
        <end position="380"/>
    </location>
</feature>